<name>A0A0W8E2H4_9ZZZZ</name>
<accession>A0A0W8E2H4</accession>
<organism evidence="1">
    <name type="scientific">hydrocarbon metagenome</name>
    <dbReference type="NCBI Taxonomy" id="938273"/>
    <lineage>
        <taxon>unclassified sequences</taxon>
        <taxon>metagenomes</taxon>
        <taxon>ecological metagenomes</taxon>
    </lineage>
</organism>
<evidence type="ECO:0000313" key="1">
    <source>
        <dbReference type="EMBL" id="KUG02598.1"/>
    </source>
</evidence>
<reference evidence="1" key="1">
    <citation type="journal article" date="2015" name="Proc. Natl. Acad. Sci. U.S.A.">
        <title>Networks of energetic and metabolic interactions define dynamics in microbial communities.</title>
        <authorList>
            <person name="Embree M."/>
            <person name="Liu J.K."/>
            <person name="Al-Bassam M.M."/>
            <person name="Zengler K."/>
        </authorList>
    </citation>
    <scope>NUCLEOTIDE SEQUENCE</scope>
</reference>
<dbReference type="AlphaFoldDB" id="A0A0W8E2H4"/>
<gene>
    <name evidence="1" type="ORF">ASZ90_019966</name>
</gene>
<protein>
    <submittedName>
        <fullName evidence="1">Uncharacterized protein</fullName>
    </submittedName>
</protein>
<sequence length="217" mass="25809">MKQFYQKIDMRSRTEMINFLRNHFRYNTMNSWNRSSSYANNLKVHNLGLPWEIEQKAFDLLNVDDIYIEINNLINEWNRDHNYQWQAGFNGRSGGYLVIYQGCLEPTKHKSFCTNCGQLNFQTTEKSNQCGVCRQNTRVNLEKPRMMIKTYPGRSIDQDADFEDWSYDELKERVKLVQSFDRLCDDIVAQLIYICENFEVVEQEICVPKTIKVLQEV</sequence>
<proteinExistence type="predicted"/>
<comment type="caution">
    <text evidence="1">The sequence shown here is derived from an EMBL/GenBank/DDBJ whole genome shotgun (WGS) entry which is preliminary data.</text>
</comment>
<dbReference type="EMBL" id="LNQE01001916">
    <property type="protein sequence ID" value="KUG02598.1"/>
    <property type="molecule type" value="Genomic_DNA"/>
</dbReference>